<accession>A0A844GBB9</accession>
<comment type="caution">
    <text evidence="1">The sequence shown here is derived from an EMBL/GenBank/DDBJ whole genome shotgun (WGS) entry which is preliminary data.</text>
</comment>
<reference evidence="1 2" key="1">
    <citation type="submission" date="2019-11" db="EMBL/GenBank/DDBJ databases">
        <title>Draft genome sequence of Paludibacterium sp. dN18-1.</title>
        <authorList>
            <person name="Im W.-T."/>
        </authorList>
    </citation>
    <scope>NUCLEOTIDE SEQUENCE [LARGE SCALE GENOMIC DNA]</scope>
    <source>
        <strain evidence="2">dN 18-1</strain>
    </source>
</reference>
<dbReference type="AlphaFoldDB" id="A0A844GBB9"/>
<sequence>MVVSGCAVGQNRYEGLAVVQAGCWDDGIYLDQNYSGTLEKMSLPYDTEVEENKDS</sequence>
<evidence type="ECO:0000313" key="2">
    <source>
        <dbReference type="Proteomes" id="UP000446658"/>
    </source>
</evidence>
<organism evidence="1 2">
    <name type="scientific">Paludibacterium denitrificans</name>
    <dbReference type="NCBI Taxonomy" id="2675226"/>
    <lineage>
        <taxon>Bacteria</taxon>
        <taxon>Pseudomonadati</taxon>
        <taxon>Pseudomonadota</taxon>
        <taxon>Betaproteobacteria</taxon>
        <taxon>Neisseriales</taxon>
        <taxon>Chromobacteriaceae</taxon>
        <taxon>Paludibacterium</taxon>
    </lineage>
</organism>
<dbReference type="RefSeq" id="WP_230369071.1">
    <property type="nucleotide sequence ID" value="NZ_WLYX01000001.1"/>
</dbReference>
<dbReference type="Proteomes" id="UP000446658">
    <property type="component" value="Unassembled WGS sequence"/>
</dbReference>
<name>A0A844GBB9_9NEIS</name>
<keyword evidence="2" id="KW-1185">Reference proteome</keyword>
<gene>
    <name evidence="1" type="ORF">GKE73_02645</name>
</gene>
<proteinExistence type="predicted"/>
<evidence type="ECO:0000313" key="1">
    <source>
        <dbReference type="EMBL" id="MTD32591.1"/>
    </source>
</evidence>
<dbReference type="EMBL" id="WLYX01000001">
    <property type="protein sequence ID" value="MTD32591.1"/>
    <property type="molecule type" value="Genomic_DNA"/>
</dbReference>
<protein>
    <submittedName>
        <fullName evidence="1">Uncharacterized protein</fullName>
    </submittedName>
</protein>